<dbReference type="SUPFAM" id="SSF53901">
    <property type="entry name" value="Thiolase-like"/>
    <property type="match status" value="1"/>
</dbReference>
<feature type="domain" description="Chalcone/stilbene synthase C-terminal" evidence="1">
    <location>
        <begin position="3"/>
        <end position="45"/>
    </location>
</feature>
<proteinExistence type="predicted"/>
<reference evidence="3" key="1">
    <citation type="journal article" date="2019" name="Nat. Commun.">
        <title>The genome of broomcorn millet.</title>
        <authorList>
            <person name="Zou C."/>
            <person name="Miki D."/>
            <person name="Li D."/>
            <person name="Tang Q."/>
            <person name="Xiao L."/>
            <person name="Rajput S."/>
            <person name="Deng P."/>
            <person name="Jia W."/>
            <person name="Huang R."/>
            <person name="Zhang M."/>
            <person name="Sun Y."/>
            <person name="Hu J."/>
            <person name="Fu X."/>
            <person name="Schnable P.S."/>
            <person name="Li F."/>
            <person name="Zhang H."/>
            <person name="Feng B."/>
            <person name="Zhu X."/>
            <person name="Liu R."/>
            <person name="Schnable J.C."/>
            <person name="Zhu J.-K."/>
            <person name="Zhang H."/>
        </authorList>
    </citation>
    <scope>NUCLEOTIDE SEQUENCE [LARGE SCALE GENOMIC DNA]</scope>
</reference>
<name>A0A3L6RD26_PANMI</name>
<sequence>MQRELGLGEGKLAESRSAMRQYGNTRSSCVILVMEEMRLRTARKAWIGGFSSDLAPRSPSRPFSSKRCQSIAVILLHRVRRKALELDWFVGRFGSA</sequence>
<gene>
    <name evidence="2" type="ORF">C2845_PM06G25170</name>
</gene>
<dbReference type="Proteomes" id="UP000275267">
    <property type="component" value="Unassembled WGS sequence"/>
</dbReference>
<keyword evidence="3" id="KW-1185">Reference proteome</keyword>
<dbReference type="InterPro" id="IPR012328">
    <property type="entry name" value="Chalcone/stilbene_synt_C"/>
</dbReference>
<accession>A0A3L6RD26</accession>
<organism evidence="2 3">
    <name type="scientific">Panicum miliaceum</name>
    <name type="common">Proso millet</name>
    <name type="synonym">Broomcorn millet</name>
    <dbReference type="NCBI Taxonomy" id="4540"/>
    <lineage>
        <taxon>Eukaryota</taxon>
        <taxon>Viridiplantae</taxon>
        <taxon>Streptophyta</taxon>
        <taxon>Embryophyta</taxon>
        <taxon>Tracheophyta</taxon>
        <taxon>Spermatophyta</taxon>
        <taxon>Magnoliopsida</taxon>
        <taxon>Liliopsida</taxon>
        <taxon>Poales</taxon>
        <taxon>Poaceae</taxon>
        <taxon>PACMAD clade</taxon>
        <taxon>Panicoideae</taxon>
        <taxon>Panicodae</taxon>
        <taxon>Paniceae</taxon>
        <taxon>Panicinae</taxon>
        <taxon>Panicum</taxon>
        <taxon>Panicum sect. Panicum</taxon>
    </lineage>
</organism>
<dbReference type="AlphaFoldDB" id="A0A3L6RD26"/>
<dbReference type="GO" id="GO:0016746">
    <property type="term" value="F:acyltransferase activity"/>
    <property type="evidence" value="ECO:0007669"/>
    <property type="project" value="InterPro"/>
</dbReference>
<evidence type="ECO:0000259" key="1">
    <source>
        <dbReference type="Pfam" id="PF02797"/>
    </source>
</evidence>
<evidence type="ECO:0000313" key="3">
    <source>
        <dbReference type="Proteomes" id="UP000275267"/>
    </source>
</evidence>
<protein>
    <recommendedName>
        <fullName evidence="1">Chalcone/stilbene synthase C-terminal domain-containing protein</fullName>
    </recommendedName>
</protein>
<dbReference type="InterPro" id="IPR016039">
    <property type="entry name" value="Thiolase-like"/>
</dbReference>
<dbReference type="Pfam" id="PF02797">
    <property type="entry name" value="Chal_sti_synt_C"/>
    <property type="match status" value="1"/>
</dbReference>
<dbReference type="OrthoDB" id="718474at2759"/>
<evidence type="ECO:0000313" key="2">
    <source>
        <dbReference type="EMBL" id="RLN00328.1"/>
    </source>
</evidence>
<comment type="caution">
    <text evidence="2">The sequence shown here is derived from an EMBL/GenBank/DDBJ whole genome shotgun (WGS) entry which is preliminary data.</text>
</comment>
<dbReference type="Gene3D" id="3.40.47.10">
    <property type="match status" value="1"/>
</dbReference>
<dbReference type="EMBL" id="PQIB02000009">
    <property type="protein sequence ID" value="RLN00328.1"/>
    <property type="molecule type" value="Genomic_DNA"/>
</dbReference>